<dbReference type="SUPFAM" id="SSF53335">
    <property type="entry name" value="S-adenosyl-L-methionine-dependent methyltransferases"/>
    <property type="match status" value="1"/>
</dbReference>
<comment type="caution">
    <text evidence="3">The sequence shown here is derived from an EMBL/GenBank/DDBJ whole genome shotgun (WGS) entry which is preliminary data.</text>
</comment>
<evidence type="ECO:0000313" key="4">
    <source>
        <dbReference type="Proteomes" id="UP000318521"/>
    </source>
</evidence>
<dbReference type="AlphaFoldDB" id="A0A553ZYJ1"/>
<dbReference type="GO" id="GO:0052913">
    <property type="term" value="F:16S rRNA (guanine(966)-N(2))-methyltransferase activity"/>
    <property type="evidence" value="ECO:0007669"/>
    <property type="project" value="UniProtKB-EC"/>
</dbReference>
<evidence type="ECO:0000256" key="2">
    <source>
        <dbReference type="ARBA" id="ARBA00022679"/>
    </source>
</evidence>
<name>A0A553ZYJ1_9BACI</name>
<keyword evidence="2 3" id="KW-0808">Transferase</keyword>
<gene>
    <name evidence="3" type="primary">rsmD</name>
    <name evidence="3" type="ORF">FN960_10880</name>
</gene>
<dbReference type="Gene3D" id="3.40.50.150">
    <property type="entry name" value="Vaccinia Virus protein VP39"/>
    <property type="match status" value="1"/>
</dbReference>
<dbReference type="CDD" id="cd02440">
    <property type="entry name" value="AdoMet_MTases"/>
    <property type="match status" value="1"/>
</dbReference>
<dbReference type="PANTHER" id="PTHR43542:SF1">
    <property type="entry name" value="METHYLTRANSFERASE"/>
    <property type="match status" value="1"/>
</dbReference>
<dbReference type="EC" id="2.1.1.171" evidence="3"/>
<evidence type="ECO:0000313" key="3">
    <source>
        <dbReference type="EMBL" id="TSB46504.1"/>
    </source>
</evidence>
<dbReference type="PANTHER" id="PTHR43542">
    <property type="entry name" value="METHYLTRANSFERASE"/>
    <property type="match status" value="1"/>
</dbReference>
<dbReference type="InterPro" id="IPR004398">
    <property type="entry name" value="RNA_MeTrfase_RsmD"/>
</dbReference>
<dbReference type="InterPro" id="IPR029063">
    <property type="entry name" value="SAM-dependent_MTases_sf"/>
</dbReference>
<dbReference type="PIRSF" id="PIRSF004553">
    <property type="entry name" value="CHP00095"/>
    <property type="match status" value="1"/>
</dbReference>
<organism evidence="3 4">
    <name type="scientific">Alkalicoccobacillus porphyridii</name>
    <dbReference type="NCBI Taxonomy" id="2597270"/>
    <lineage>
        <taxon>Bacteria</taxon>
        <taxon>Bacillati</taxon>
        <taxon>Bacillota</taxon>
        <taxon>Bacilli</taxon>
        <taxon>Bacillales</taxon>
        <taxon>Bacillaceae</taxon>
        <taxon>Alkalicoccobacillus</taxon>
    </lineage>
</organism>
<dbReference type="Proteomes" id="UP000318521">
    <property type="component" value="Unassembled WGS sequence"/>
</dbReference>
<keyword evidence="1 3" id="KW-0489">Methyltransferase</keyword>
<reference evidence="3 4" key="1">
    <citation type="submission" date="2019-07" db="EMBL/GenBank/DDBJ databases">
        <authorList>
            <person name="Park Y.J."/>
            <person name="Jeong S.E."/>
            <person name="Jung H.S."/>
        </authorList>
    </citation>
    <scope>NUCLEOTIDE SEQUENCE [LARGE SCALE GENOMIC DNA]</scope>
    <source>
        <strain evidence="4">P16(2019)</strain>
    </source>
</reference>
<accession>A0A553ZYJ1</accession>
<dbReference type="NCBIfam" id="TIGR00095">
    <property type="entry name" value="16S rRNA (guanine(966)-N(2))-methyltransferase RsmD"/>
    <property type="match status" value="1"/>
</dbReference>
<evidence type="ECO:0000256" key="1">
    <source>
        <dbReference type="ARBA" id="ARBA00022603"/>
    </source>
</evidence>
<dbReference type="EMBL" id="VLXZ01000006">
    <property type="protein sequence ID" value="TSB46504.1"/>
    <property type="molecule type" value="Genomic_DNA"/>
</dbReference>
<sequence length="192" mass="20719">MVIDVRVISGKSKGITLKAVPGKGTRPTTDKVKESLFNIIGPYFDGGIALDLYAGSGGLGIEGLSRGLESVIFVDSNKNAIHTINANLKAARLTEKSEVYRTDAERALKAVVKRGLIFQFIFLDPPYAKQTLQGQLAFIDNEGILATDGVVVLEYASSVTLPEYIGGLKSLREESYGDTTIAVWGYQSDDEV</sequence>
<keyword evidence="4" id="KW-1185">Reference proteome</keyword>
<protein>
    <submittedName>
        <fullName evidence="3">16S rRNA (Guanine(966)-N(2))-methyltransferase RsmD</fullName>
        <ecNumber evidence="3">2.1.1.171</ecNumber>
    </submittedName>
</protein>
<dbReference type="OrthoDB" id="9803017at2"/>
<proteinExistence type="predicted"/>
<dbReference type="Pfam" id="PF03602">
    <property type="entry name" value="Cons_hypoth95"/>
    <property type="match status" value="1"/>
</dbReference>